<comment type="caution">
    <text evidence="2">The sequence shown here is derived from an EMBL/GenBank/DDBJ whole genome shotgun (WGS) entry which is preliminary data.</text>
</comment>
<name>A0A8J8WCP5_CHIOP</name>
<evidence type="ECO:0000313" key="2">
    <source>
        <dbReference type="EMBL" id="KAG0694224.1"/>
    </source>
</evidence>
<dbReference type="EMBL" id="JACEEZ010026180">
    <property type="protein sequence ID" value="KAG0694224.1"/>
    <property type="molecule type" value="Genomic_DNA"/>
</dbReference>
<gene>
    <name evidence="2" type="ORF">GWK47_027281</name>
</gene>
<dbReference type="AlphaFoldDB" id="A0A8J8WCP5"/>
<reference evidence="2" key="1">
    <citation type="submission" date="2020-07" db="EMBL/GenBank/DDBJ databases">
        <title>The High-quality genome of the commercially important snow crab, Chionoecetes opilio.</title>
        <authorList>
            <person name="Jeong J.-H."/>
            <person name="Ryu S."/>
        </authorList>
    </citation>
    <scope>NUCLEOTIDE SEQUENCE</scope>
    <source>
        <strain evidence="2">MADBK_172401_WGS</strain>
        <tissue evidence="2">Digestive gland</tissue>
    </source>
</reference>
<evidence type="ECO:0000256" key="1">
    <source>
        <dbReference type="SAM" id="MobiDB-lite"/>
    </source>
</evidence>
<proteinExistence type="predicted"/>
<protein>
    <submittedName>
        <fullName evidence="2">Uncharacterized protein</fullName>
    </submittedName>
</protein>
<dbReference type="OrthoDB" id="6396905at2759"/>
<evidence type="ECO:0000313" key="3">
    <source>
        <dbReference type="Proteomes" id="UP000770661"/>
    </source>
</evidence>
<feature type="region of interest" description="Disordered" evidence="1">
    <location>
        <begin position="1"/>
        <end position="20"/>
    </location>
</feature>
<feature type="region of interest" description="Disordered" evidence="1">
    <location>
        <begin position="51"/>
        <end position="70"/>
    </location>
</feature>
<organism evidence="2 3">
    <name type="scientific">Chionoecetes opilio</name>
    <name type="common">Atlantic snow crab</name>
    <name type="synonym">Cancer opilio</name>
    <dbReference type="NCBI Taxonomy" id="41210"/>
    <lineage>
        <taxon>Eukaryota</taxon>
        <taxon>Metazoa</taxon>
        <taxon>Ecdysozoa</taxon>
        <taxon>Arthropoda</taxon>
        <taxon>Crustacea</taxon>
        <taxon>Multicrustacea</taxon>
        <taxon>Malacostraca</taxon>
        <taxon>Eumalacostraca</taxon>
        <taxon>Eucarida</taxon>
        <taxon>Decapoda</taxon>
        <taxon>Pleocyemata</taxon>
        <taxon>Brachyura</taxon>
        <taxon>Eubrachyura</taxon>
        <taxon>Majoidea</taxon>
        <taxon>Majidae</taxon>
        <taxon>Chionoecetes</taxon>
    </lineage>
</organism>
<accession>A0A8J8WCP5</accession>
<keyword evidence="3" id="KW-1185">Reference proteome</keyword>
<sequence length="138" mass="15247">MPLPRRSIYSTRRTPAPTVPRGLMPALREARETIAAQQQAIMTLQSGLAALSPRGPAGAPTPRVPPSAAPEKCELQMSPATFRSWRRSIECWLHLCRCPPQEAVHHIRLHCVPALQCAVDARLAFDCLHTERGTGCHR</sequence>
<dbReference type="Proteomes" id="UP000770661">
    <property type="component" value="Unassembled WGS sequence"/>
</dbReference>